<keyword evidence="1" id="KW-0732">Signal</keyword>
<protein>
    <recommendedName>
        <fullName evidence="4">DUF4296 domain-containing protein</fullName>
    </recommendedName>
</protein>
<evidence type="ECO:0000256" key="1">
    <source>
        <dbReference type="SAM" id="SignalP"/>
    </source>
</evidence>
<dbReference type="AlphaFoldDB" id="A0A1T5KPB7"/>
<evidence type="ECO:0008006" key="4">
    <source>
        <dbReference type="Google" id="ProtNLM"/>
    </source>
</evidence>
<feature type="chain" id="PRO_5012120478" description="DUF4296 domain-containing protein" evidence="1">
    <location>
        <begin position="20"/>
        <end position="153"/>
    </location>
</feature>
<proteinExistence type="predicted"/>
<evidence type="ECO:0000313" key="3">
    <source>
        <dbReference type="Proteomes" id="UP000190961"/>
    </source>
</evidence>
<keyword evidence="3" id="KW-1185">Reference proteome</keyword>
<name>A0A1T5KPB7_9BACT</name>
<dbReference type="Proteomes" id="UP000190961">
    <property type="component" value="Unassembled WGS sequence"/>
</dbReference>
<accession>A0A1T5KPB7</accession>
<sequence length="153" mass="17519">MNRSRLKVYVILISTMCLACNTNKQIENDTQNSGVTDIVNYTESEYDSMREYFTKDSLFQAALATKFTAGDTNLLKIKNLLSTPYSLRNTVEKNDSVIGAMIYAYSAQRNLLKRFDDINANLERTLGDSMEMEEKKAEAMRVLSKMKEELKKN</sequence>
<dbReference type="EMBL" id="FUZU01000001">
    <property type="protein sequence ID" value="SKC65513.1"/>
    <property type="molecule type" value="Genomic_DNA"/>
</dbReference>
<gene>
    <name evidence="2" type="ORF">SAMN05660236_2429</name>
</gene>
<organism evidence="2 3">
    <name type="scientific">Ohtaekwangia koreensis</name>
    <dbReference type="NCBI Taxonomy" id="688867"/>
    <lineage>
        <taxon>Bacteria</taxon>
        <taxon>Pseudomonadati</taxon>
        <taxon>Bacteroidota</taxon>
        <taxon>Cytophagia</taxon>
        <taxon>Cytophagales</taxon>
        <taxon>Fulvivirgaceae</taxon>
        <taxon>Ohtaekwangia</taxon>
    </lineage>
</organism>
<feature type="signal peptide" evidence="1">
    <location>
        <begin position="1"/>
        <end position="19"/>
    </location>
</feature>
<evidence type="ECO:0000313" key="2">
    <source>
        <dbReference type="EMBL" id="SKC65513.1"/>
    </source>
</evidence>
<reference evidence="2 3" key="1">
    <citation type="submission" date="2017-02" db="EMBL/GenBank/DDBJ databases">
        <authorList>
            <person name="Peterson S.W."/>
        </authorList>
    </citation>
    <scope>NUCLEOTIDE SEQUENCE [LARGE SCALE GENOMIC DNA]</scope>
    <source>
        <strain evidence="2 3">DSM 25262</strain>
    </source>
</reference>